<reference evidence="1" key="1">
    <citation type="submission" date="2021-12" db="EMBL/GenBank/DDBJ databases">
        <authorList>
            <person name="Criscuolo A."/>
        </authorList>
    </citation>
    <scope>NUCLEOTIDE SEQUENCE</scope>
    <source>
        <strain evidence="1">CIP111894</strain>
    </source>
</reference>
<gene>
    <name evidence="1" type="ORF">PAECIP111894_05127</name>
</gene>
<dbReference type="InterPro" id="IPR050583">
    <property type="entry name" value="Mycobacterial_A85_antigen"/>
</dbReference>
<protein>
    <recommendedName>
        <fullName evidence="3">Enterochelin esterase</fullName>
    </recommendedName>
</protein>
<dbReference type="InterPro" id="IPR000801">
    <property type="entry name" value="Esterase-like"/>
</dbReference>
<dbReference type="Pfam" id="PF00756">
    <property type="entry name" value="Esterase"/>
    <property type="match status" value="1"/>
</dbReference>
<accession>A0ABM9BKD5</accession>
<comment type="caution">
    <text evidence="1">The sequence shown here is derived from an EMBL/GenBank/DDBJ whole genome shotgun (WGS) entry which is preliminary data.</text>
</comment>
<dbReference type="EMBL" id="CAKMAB010000042">
    <property type="protein sequence ID" value="CAH1058941.1"/>
    <property type="molecule type" value="Genomic_DNA"/>
</dbReference>
<dbReference type="SUPFAM" id="SSF53474">
    <property type="entry name" value="alpha/beta-Hydrolases"/>
    <property type="match status" value="1"/>
</dbReference>
<dbReference type="PANTHER" id="PTHR48098">
    <property type="entry name" value="ENTEROCHELIN ESTERASE-RELATED"/>
    <property type="match status" value="1"/>
</dbReference>
<evidence type="ECO:0000313" key="1">
    <source>
        <dbReference type="EMBL" id="CAH1058941.1"/>
    </source>
</evidence>
<name>A0ABM9BKD5_9BACL</name>
<dbReference type="PANTHER" id="PTHR48098:SF3">
    <property type="entry name" value="IRON(III) ENTEROBACTIN ESTERASE"/>
    <property type="match status" value="1"/>
</dbReference>
<sequence length="257" mass="29580">MCIAKLDKKGDVATMSDSVFLKRTIVKETLWSKHLQEERKLRIYLPPGYNEVLSYPVVYCQDGEEFFNFGRIATLAGRLIIEEDVEPFIIVGVEVDVTVRTQEYAPFGSRFKQYLSCFSEEIIPFIEQKYPVRRTPDERILAGDSLGGSVSLHLALAYPAIFTRILSLSGAFYPESRDMLAKEEDLSWLNINMVVGLQETDYKTDTGIYDFVQMNRETKTLLESRGATVSYREKDGHHLWGFWQKELPESLLYFLNA</sequence>
<evidence type="ECO:0000313" key="2">
    <source>
        <dbReference type="Proteomes" id="UP000838749"/>
    </source>
</evidence>
<dbReference type="Gene3D" id="3.40.50.1820">
    <property type="entry name" value="alpha/beta hydrolase"/>
    <property type="match status" value="1"/>
</dbReference>
<proteinExistence type="predicted"/>
<organism evidence="1 2">
    <name type="scientific">Paenibacillus pseudetheri</name>
    <dbReference type="NCBI Taxonomy" id="2897682"/>
    <lineage>
        <taxon>Bacteria</taxon>
        <taxon>Bacillati</taxon>
        <taxon>Bacillota</taxon>
        <taxon>Bacilli</taxon>
        <taxon>Bacillales</taxon>
        <taxon>Paenibacillaceae</taxon>
        <taxon>Paenibacillus</taxon>
    </lineage>
</organism>
<dbReference type="InterPro" id="IPR029058">
    <property type="entry name" value="AB_hydrolase_fold"/>
</dbReference>
<dbReference type="Proteomes" id="UP000838749">
    <property type="component" value="Unassembled WGS sequence"/>
</dbReference>
<evidence type="ECO:0008006" key="3">
    <source>
        <dbReference type="Google" id="ProtNLM"/>
    </source>
</evidence>
<keyword evidence="2" id="KW-1185">Reference proteome</keyword>